<dbReference type="RefSeq" id="WP_013334803.1">
    <property type="nucleotide sequence ID" value="NC_014534.1"/>
</dbReference>
<dbReference type="OrthoDB" id="420095at2"/>
<evidence type="ECO:0000313" key="2">
    <source>
        <dbReference type="Proteomes" id="UP000008206"/>
    </source>
</evidence>
<gene>
    <name evidence="1" type="ordered locus">Cyan7822_6255</name>
</gene>
<evidence type="ECO:0000313" key="1">
    <source>
        <dbReference type="EMBL" id="ADN18055.1"/>
    </source>
</evidence>
<dbReference type="Gene3D" id="1.20.1260.10">
    <property type="match status" value="1"/>
</dbReference>
<dbReference type="KEGG" id="cyj:Cyan7822_6255"/>
<dbReference type="AlphaFoldDB" id="E0UM75"/>
<sequence>MDLFTKILHILGSGATAYILSRNLRDSRTRCDLLMRFYISEYTSVPFLEALKERAIQENDQWLSDQLARHAADELKHSRIFAHALKQCGSEPINFDNLPPQKKNSSSSSFNTYFEGYSREELSPHKINWITYAGSTYILESDSGKDYARMAKILPDDDPVLRKIKQGILSIAKDETRHASYCYEILTRRLPQAKVNEVVEYWRIRKVKTIWAMANKVIQNNGKMPTLPAQN</sequence>
<reference evidence="2" key="1">
    <citation type="journal article" date="2011" name="MBio">
        <title>Novel metabolic attributes of the genus Cyanothece, comprising a group of unicellular nitrogen-fixing Cyanobacteria.</title>
        <authorList>
            <person name="Bandyopadhyay A."/>
            <person name="Elvitigala T."/>
            <person name="Welsh E."/>
            <person name="Stockel J."/>
            <person name="Liberton M."/>
            <person name="Min H."/>
            <person name="Sherman L.A."/>
            <person name="Pakrasi H.B."/>
        </authorList>
    </citation>
    <scope>NUCLEOTIDE SEQUENCE [LARGE SCALE GENOMIC DNA]</scope>
    <source>
        <strain evidence="2">PCC 7822</strain>
        <plasmid evidence="2">Cy782202</plasmid>
    </source>
</reference>
<accession>E0UM75</accession>
<dbReference type="InterPro" id="IPR012347">
    <property type="entry name" value="Ferritin-like"/>
</dbReference>
<organism evidence="1 2">
    <name type="scientific">Gloeothece verrucosa (strain PCC 7822)</name>
    <name type="common">Cyanothece sp. (strain PCC 7822)</name>
    <dbReference type="NCBI Taxonomy" id="497965"/>
    <lineage>
        <taxon>Bacteria</taxon>
        <taxon>Bacillati</taxon>
        <taxon>Cyanobacteriota</taxon>
        <taxon>Cyanophyceae</taxon>
        <taxon>Oscillatoriophycideae</taxon>
        <taxon>Chroococcales</taxon>
        <taxon>Aphanothecaceae</taxon>
        <taxon>Gloeothece</taxon>
        <taxon>Gloeothece verrucosa</taxon>
    </lineage>
</organism>
<dbReference type="Proteomes" id="UP000008206">
    <property type="component" value="Plasmid Cy782202"/>
</dbReference>
<dbReference type="HOGENOM" id="CLU_1132932_0_0_3"/>
<name>E0UM75_GLOV7</name>
<dbReference type="InterPro" id="IPR009078">
    <property type="entry name" value="Ferritin-like_SF"/>
</dbReference>
<keyword evidence="1" id="KW-0614">Plasmid</keyword>
<dbReference type="SUPFAM" id="SSF47240">
    <property type="entry name" value="Ferritin-like"/>
    <property type="match status" value="1"/>
</dbReference>
<protein>
    <recommendedName>
        <fullName evidence="3">Rubrerythrin</fullName>
    </recommendedName>
</protein>
<geneLocation type="plasmid" evidence="1 2">
    <name>Cy782202</name>
</geneLocation>
<dbReference type="EMBL" id="CP002200">
    <property type="protein sequence ID" value="ADN18055.1"/>
    <property type="molecule type" value="Genomic_DNA"/>
</dbReference>
<keyword evidence="2" id="KW-1185">Reference proteome</keyword>
<evidence type="ECO:0008006" key="3">
    <source>
        <dbReference type="Google" id="ProtNLM"/>
    </source>
</evidence>
<proteinExistence type="predicted"/>
<dbReference type="CDD" id="cd00657">
    <property type="entry name" value="Ferritin_like"/>
    <property type="match status" value="1"/>
</dbReference>